<evidence type="ECO:0000313" key="2">
    <source>
        <dbReference type="EMBL" id="TEA42274.1"/>
    </source>
</evidence>
<gene>
    <name evidence="2" type="ORF">DBR06_SOUSAS1810033</name>
</gene>
<protein>
    <submittedName>
        <fullName evidence="2">Uncharacterized protein</fullName>
    </submittedName>
</protein>
<accession>A0A484H2C4</accession>
<dbReference type="EMBL" id="QWLN02000112">
    <property type="protein sequence ID" value="TEA42274.1"/>
    <property type="molecule type" value="Genomic_DNA"/>
</dbReference>
<name>A0A484H2C4_SOUCH</name>
<evidence type="ECO:0000256" key="1">
    <source>
        <dbReference type="SAM" id="MobiDB-lite"/>
    </source>
</evidence>
<organism evidence="2 3">
    <name type="scientific">Sousa chinensis</name>
    <name type="common">Indo-pacific humpbacked dolphin</name>
    <name type="synonym">Steno chinensis</name>
    <dbReference type="NCBI Taxonomy" id="103600"/>
    <lineage>
        <taxon>Eukaryota</taxon>
        <taxon>Metazoa</taxon>
        <taxon>Chordata</taxon>
        <taxon>Craniata</taxon>
        <taxon>Vertebrata</taxon>
        <taxon>Euteleostomi</taxon>
        <taxon>Mammalia</taxon>
        <taxon>Eutheria</taxon>
        <taxon>Laurasiatheria</taxon>
        <taxon>Artiodactyla</taxon>
        <taxon>Whippomorpha</taxon>
        <taxon>Cetacea</taxon>
        <taxon>Odontoceti</taxon>
        <taxon>Delphinidae</taxon>
        <taxon>Sousa</taxon>
    </lineage>
</organism>
<dbReference type="Proteomes" id="UP000295264">
    <property type="component" value="Unassembled WGS sequence"/>
</dbReference>
<feature type="non-terminal residue" evidence="2">
    <location>
        <position position="1"/>
    </location>
</feature>
<sequence length="39" mass="4187">ISHGKKAQESWLAASSTEKKLNGLRKGNGCTRQKSAEAD</sequence>
<keyword evidence="3" id="KW-1185">Reference proteome</keyword>
<proteinExistence type="predicted"/>
<evidence type="ECO:0000313" key="3">
    <source>
        <dbReference type="Proteomes" id="UP000295264"/>
    </source>
</evidence>
<comment type="caution">
    <text evidence="2">The sequence shown here is derived from an EMBL/GenBank/DDBJ whole genome shotgun (WGS) entry which is preliminary data.</text>
</comment>
<dbReference type="AlphaFoldDB" id="A0A484H2C4"/>
<reference evidence="2 3" key="1">
    <citation type="journal article" date="2018" name="Genomics">
        <title>Molecular footprints of inshore aquatic adaptation in Indo-Pacific humpback dolphin (Sousa chinensis).</title>
        <authorList>
            <person name="Ming Y."/>
            <person name="Jian J."/>
            <person name="Yu F."/>
            <person name="Yu X."/>
            <person name="Wang J."/>
            <person name="Liu W."/>
        </authorList>
    </citation>
    <scope>NUCLEOTIDE SEQUENCE [LARGE SCALE GENOMIC DNA]</scope>
    <source>
        <strain evidence="2">MY-2018</strain>
        <tissue evidence="2">Skin</tissue>
    </source>
</reference>
<feature type="region of interest" description="Disordered" evidence="1">
    <location>
        <begin position="1"/>
        <end position="39"/>
    </location>
</feature>